<evidence type="ECO:0000313" key="1">
    <source>
        <dbReference type="EMBL" id="KAF7398480.1"/>
    </source>
</evidence>
<gene>
    <name evidence="1" type="ORF">HZH66_006377</name>
</gene>
<reference evidence="1" key="1">
    <citation type="journal article" date="2020" name="G3 (Bethesda)">
        <title>High-Quality Assemblies for Three Invasive Social Wasps from the &lt;i&gt;Vespula&lt;/i&gt; Genus.</title>
        <authorList>
            <person name="Harrop T.W.R."/>
            <person name="Guhlin J."/>
            <person name="McLaughlin G.M."/>
            <person name="Permina E."/>
            <person name="Stockwell P."/>
            <person name="Gilligan J."/>
            <person name="Le Lec M.F."/>
            <person name="Gruber M.A.M."/>
            <person name="Quinn O."/>
            <person name="Lovegrove M."/>
            <person name="Duncan E.J."/>
            <person name="Remnant E.J."/>
            <person name="Van Eeckhoven J."/>
            <person name="Graham B."/>
            <person name="Knapp R.A."/>
            <person name="Langford K.W."/>
            <person name="Kronenberg Z."/>
            <person name="Press M.O."/>
            <person name="Eacker S.M."/>
            <person name="Wilson-Rankin E.E."/>
            <person name="Purcell J."/>
            <person name="Lester P.J."/>
            <person name="Dearden P.K."/>
        </authorList>
    </citation>
    <scope>NUCLEOTIDE SEQUENCE</scope>
    <source>
        <strain evidence="1">Marl-1</strain>
    </source>
</reference>
<sequence length="148" mass="16438">MVIFLRNLFYRLGEHNTYGIGDCLFARRFRKSRKRIQYCSIEMHLSHVCHYAIRLSLNQSAGSSIFRKSAQERGTMTSAVFLATIGLSLSMSNKGCNNGDNLVCCASDVLEGGRGVVRVAVTVSELLRFHQTRSPLQTSSSLPNHVPA</sequence>
<dbReference type="AlphaFoldDB" id="A0A834N7E5"/>
<proteinExistence type="predicted"/>
<dbReference type="Proteomes" id="UP000614350">
    <property type="component" value="Unassembled WGS sequence"/>
</dbReference>
<comment type="caution">
    <text evidence="1">The sequence shown here is derived from an EMBL/GenBank/DDBJ whole genome shotgun (WGS) entry which is preliminary data.</text>
</comment>
<keyword evidence="2" id="KW-1185">Reference proteome</keyword>
<dbReference type="EMBL" id="JACSEA010000006">
    <property type="protein sequence ID" value="KAF7398480.1"/>
    <property type="molecule type" value="Genomic_DNA"/>
</dbReference>
<organism evidence="1 2">
    <name type="scientific">Vespula vulgaris</name>
    <name type="common">Yellow jacket</name>
    <name type="synonym">Wasp</name>
    <dbReference type="NCBI Taxonomy" id="7454"/>
    <lineage>
        <taxon>Eukaryota</taxon>
        <taxon>Metazoa</taxon>
        <taxon>Ecdysozoa</taxon>
        <taxon>Arthropoda</taxon>
        <taxon>Hexapoda</taxon>
        <taxon>Insecta</taxon>
        <taxon>Pterygota</taxon>
        <taxon>Neoptera</taxon>
        <taxon>Endopterygota</taxon>
        <taxon>Hymenoptera</taxon>
        <taxon>Apocrita</taxon>
        <taxon>Aculeata</taxon>
        <taxon>Vespoidea</taxon>
        <taxon>Vespidae</taxon>
        <taxon>Vespinae</taxon>
        <taxon>Vespula</taxon>
    </lineage>
</organism>
<accession>A0A834N7E5</accession>
<protein>
    <submittedName>
        <fullName evidence="1">Uncharacterized protein</fullName>
    </submittedName>
</protein>
<evidence type="ECO:0000313" key="2">
    <source>
        <dbReference type="Proteomes" id="UP000614350"/>
    </source>
</evidence>
<name>A0A834N7E5_VESVU</name>